<evidence type="ECO:0000259" key="1">
    <source>
        <dbReference type="Pfam" id="PF11074"/>
    </source>
</evidence>
<dbReference type="InterPro" id="IPR021301">
    <property type="entry name" value="DUF2779"/>
</dbReference>
<name>A0A1E7YNT4_9PROT</name>
<evidence type="ECO:0000313" key="2">
    <source>
        <dbReference type="EMBL" id="OFC36816.1"/>
    </source>
</evidence>
<reference evidence="2 3" key="1">
    <citation type="submission" date="2016-06" db="EMBL/GenBank/DDBJ databases">
        <title>Gene turnover analysis identifies the evolutionary adaptation of the extremophile Acidithiobacillus caldus.</title>
        <authorList>
            <person name="Zhang X."/>
        </authorList>
    </citation>
    <scope>NUCLEOTIDE SEQUENCE [LARGE SCALE GENOMIC DNA]</scope>
    <source>
        <strain evidence="2 3">DX</strain>
    </source>
</reference>
<organism evidence="2 3">
    <name type="scientific">Acidithiobacillus caldus</name>
    <dbReference type="NCBI Taxonomy" id="33059"/>
    <lineage>
        <taxon>Bacteria</taxon>
        <taxon>Pseudomonadati</taxon>
        <taxon>Pseudomonadota</taxon>
        <taxon>Acidithiobacillia</taxon>
        <taxon>Acidithiobacillales</taxon>
        <taxon>Acidithiobacillaceae</taxon>
        <taxon>Acidithiobacillus</taxon>
    </lineage>
</organism>
<protein>
    <recommendedName>
        <fullName evidence="1">DUF2779 domain-containing protein</fullName>
    </recommendedName>
</protein>
<proteinExistence type="predicted"/>
<accession>A0A1E7YNT4</accession>
<evidence type="ECO:0000313" key="3">
    <source>
        <dbReference type="Proteomes" id="UP000175616"/>
    </source>
</evidence>
<dbReference type="AlphaFoldDB" id="A0A1E7YNT4"/>
<feature type="domain" description="DUF2779" evidence="1">
    <location>
        <begin position="286"/>
        <end position="408"/>
    </location>
</feature>
<dbReference type="EMBL" id="LZYE01000125">
    <property type="protein sequence ID" value="OFC36816.1"/>
    <property type="molecule type" value="Genomic_DNA"/>
</dbReference>
<sequence>MAYRQCPRRLWLDLHEPERREDSSGSAGRVDAGLAVGTIARRLYDPLARGVLIDIEQLGLARACKATEEALRERRPIFEATFASDGALALADILLPIEDGSWHMVEVKSSTSIKEVYREDLAIQAYVARQSGLNLSGLSLALVDSSWIYPGDGDYRGLLSRVDLTEETLQRCGEVPRWITEAQEVACADSLPDTQTGRQCDAPYPCPFFGYCRSLEPTVDYPLEWLPRFPAQRWIDRGVTDLRDLPEEVLNDRQRLVRDCTLNQRVFFDRLGAEADLAPYPLPALFLDFETIQFAVPIWAGTRPYQHIPFQYSLHRLDRHGRLEHLEFLDLSGQDPSRGFAEQLIHDAGSSEPIFVYNASFERSRMMELGRRFPDLSGAMHAIIDRVVDLLPIARNRYYHPSQHGSWSIKAVLPAAVPELSYQDLEGVQDGGAAQESFLEAIDTNTSTERKDQLRQQLLAYCRLDTYAMVRLWEVFSGYIRPLDDFIE</sequence>
<comment type="caution">
    <text evidence="2">The sequence shown here is derived from an EMBL/GenBank/DDBJ whole genome shotgun (WGS) entry which is preliminary data.</text>
</comment>
<dbReference type="Pfam" id="PF11074">
    <property type="entry name" value="DUF2779"/>
    <property type="match status" value="1"/>
</dbReference>
<gene>
    <name evidence="2" type="ORF">BAE27_05250</name>
</gene>
<dbReference type="Proteomes" id="UP000175616">
    <property type="component" value="Unassembled WGS sequence"/>
</dbReference>